<dbReference type="EMBL" id="VIIS01001339">
    <property type="protein sequence ID" value="KAF0299699.1"/>
    <property type="molecule type" value="Genomic_DNA"/>
</dbReference>
<evidence type="ECO:0000256" key="7">
    <source>
        <dbReference type="ARBA" id="ARBA00023204"/>
    </source>
</evidence>
<comment type="catalytic activity">
    <reaction evidence="1">
        <text>a 4-O-methyl-thymidine in DNA + L-cysteinyl-[protein] = a thymidine in DNA + S-methyl-L-cysteinyl-[protein]</text>
        <dbReference type="Rhea" id="RHEA:53428"/>
        <dbReference type="Rhea" id="RHEA-COMP:10131"/>
        <dbReference type="Rhea" id="RHEA-COMP:10132"/>
        <dbReference type="Rhea" id="RHEA-COMP:13555"/>
        <dbReference type="Rhea" id="RHEA-COMP:13556"/>
        <dbReference type="ChEBI" id="CHEBI:29950"/>
        <dbReference type="ChEBI" id="CHEBI:82612"/>
        <dbReference type="ChEBI" id="CHEBI:137386"/>
        <dbReference type="ChEBI" id="CHEBI:137387"/>
        <dbReference type="EC" id="2.1.1.63"/>
    </reaction>
</comment>
<dbReference type="OrthoDB" id="6335353at2759"/>
<dbReference type="InterPro" id="IPR001497">
    <property type="entry name" value="MethylDNA_cys_MeTrfase_AS"/>
</dbReference>
<sequence length="52" mass="5703">MGHNSFGLVVPCHRVVTAGGALGNYCRGRKNPLKVWLHEHERAPPSAEPAKR</sequence>
<name>A0A6A4W346_AMPAM</name>
<dbReference type="Proteomes" id="UP000440578">
    <property type="component" value="Unassembled WGS sequence"/>
</dbReference>
<protein>
    <recommendedName>
        <fullName evidence="3">Methylated-DNA--protein-cysteine methyltransferase</fullName>
    </recommendedName>
    <alternativeName>
        <fullName evidence="8">6-O-methylguanine-DNA methyltransferase</fullName>
    </alternativeName>
    <alternativeName>
        <fullName evidence="9">O-6-methylguanine-DNA-alkyltransferase</fullName>
    </alternativeName>
</protein>
<comment type="catalytic activity">
    <reaction evidence="10">
        <text>a 6-O-methyl-2'-deoxyguanosine in DNA + L-cysteinyl-[protein] = S-methyl-L-cysteinyl-[protein] + a 2'-deoxyguanosine in DNA</text>
        <dbReference type="Rhea" id="RHEA:24000"/>
        <dbReference type="Rhea" id="RHEA-COMP:10131"/>
        <dbReference type="Rhea" id="RHEA-COMP:10132"/>
        <dbReference type="Rhea" id="RHEA-COMP:11367"/>
        <dbReference type="Rhea" id="RHEA-COMP:11368"/>
        <dbReference type="ChEBI" id="CHEBI:29950"/>
        <dbReference type="ChEBI" id="CHEBI:82612"/>
        <dbReference type="ChEBI" id="CHEBI:85445"/>
        <dbReference type="ChEBI" id="CHEBI:85448"/>
        <dbReference type="EC" id="2.1.1.63"/>
    </reaction>
</comment>
<dbReference type="InterPro" id="IPR036388">
    <property type="entry name" value="WH-like_DNA-bd_sf"/>
</dbReference>
<evidence type="ECO:0000256" key="8">
    <source>
        <dbReference type="ARBA" id="ARBA00030795"/>
    </source>
</evidence>
<organism evidence="12 13">
    <name type="scientific">Amphibalanus amphitrite</name>
    <name type="common">Striped barnacle</name>
    <name type="synonym">Balanus amphitrite</name>
    <dbReference type="NCBI Taxonomy" id="1232801"/>
    <lineage>
        <taxon>Eukaryota</taxon>
        <taxon>Metazoa</taxon>
        <taxon>Ecdysozoa</taxon>
        <taxon>Arthropoda</taxon>
        <taxon>Crustacea</taxon>
        <taxon>Multicrustacea</taxon>
        <taxon>Cirripedia</taxon>
        <taxon>Thoracica</taxon>
        <taxon>Thoracicalcarea</taxon>
        <taxon>Balanomorpha</taxon>
        <taxon>Balanoidea</taxon>
        <taxon>Balanidae</taxon>
        <taxon>Amphibalaninae</taxon>
        <taxon>Amphibalanus</taxon>
    </lineage>
</organism>
<dbReference type="InterPro" id="IPR014048">
    <property type="entry name" value="MethylDNA_cys_MeTrfase_DNA-bd"/>
</dbReference>
<evidence type="ECO:0000256" key="4">
    <source>
        <dbReference type="ARBA" id="ARBA00022603"/>
    </source>
</evidence>
<dbReference type="Pfam" id="PF01035">
    <property type="entry name" value="DNA_binding_1"/>
    <property type="match status" value="1"/>
</dbReference>
<accession>A0A6A4W346</accession>
<keyword evidence="7" id="KW-0234">DNA repair</keyword>
<evidence type="ECO:0000313" key="13">
    <source>
        <dbReference type="Proteomes" id="UP000440578"/>
    </source>
</evidence>
<dbReference type="GO" id="GO:0006281">
    <property type="term" value="P:DNA repair"/>
    <property type="evidence" value="ECO:0007669"/>
    <property type="project" value="UniProtKB-KW"/>
</dbReference>
<evidence type="ECO:0000256" key="5">
    <source>
        <dbReference type="ARBA" id="ARBA00022679"/>
    </source>
</evidence>
<evidence type="ECO:0000313" key="12">
    <source>
        <dbReference type="EMBL" id="KAF0299699.1"/>
    </source>
</evidence>
<proteinExistence type="inferred from homology"/>
<dbReference type="AlphaFoldDB" id="A0A6A4W346"/>
<evidence type="ECO:0000259" key="11">
    <source>
        <dbReference type="Pfam" id="PF01035"/>
    </source>
</evidence>
<dbReference type="InterPro" id="IPR036217">
    <property type="entry name" value="MethylDNA_cys_MeTrfase_DNAb"/>
</dbReference>
<dbReference type="SUPFAM" id="SSF46767">
    <property type="entry name" value="Methylated DNA-protein cysteine methyltransferase, C-terminal domain"/>
    <property type="match status" value="1"/>
</dbReference>
<feature type="domain" description="Methylated-DNA-[protein]-cysteine S-methyltransferase DNA binding" evidence="11">
    <location>
        <begin position="1"/>
        <end position="42"/>
    </location>
</feature>
<keyword evidence="6" id="KW-0227">DNA damage</keyword>
<comment type="caution">
    <text evidence="12">The sequence shown here is derived from an EMBL/GenBank/DDBJ whole genome shotgun (WGS) entry which is preliminary data.</text>
</comment>
<evidence type="ECO:0000256" key="2">
    <source>
        <dbReference type="ARBA" id="ARBA00008711"/>
    </source>
</evidence>
<keyword evidence="5" id="KW-0808">Transferase</keyword>
<dbReference type="GO" id="GO:0032259">
    <property type="term" value="P:methylation"/>
    <property type="evidence" value="ECO:0007669"/>
    <property type="project" value="UniProtKB-KW"/>
</dbReference>
<gene>
    <name evidence="12" type="ORF">FJT64_027619</name>
</gene>
<dbReference type="Gene3D" id="1.10.10.10">
    <property type="entry name" value="Winged helix-like DNA-binding domain superfamily/Winged helix DNA-binding domain"/>
    <property type="match status" value="1"/>
</dbReference>
<evidence type="ECO:0000256" key="10">
    <source>
        <dbReference type="ARBA" id="ARBA00049348"/>
    </source>
</evidence>
<keyword evidence="13" id="KW-1185">Reference proteome</keyword>
<evidence type="ECO:0000256" key="3">
    <source>
        <dbReference type="ARBA" id="ARBA00015377"/>
    </source>
</evidence>
<reference evidence="12 13" key="1">
    <citation type="submission" date="2019-07" db="EMBL/GenBank/DDBJ databases">
        <title>Draft genome assembly of a fouling barnacle, Amphibalanus amphitrite (Darwin, 1854): The first reference genome for Thecostraca.</title>
        <authorList>
            <person name="Kim W."/>
        </authorList>
    </citation>
    <scope>NUCLEOTIDE SEQUENCE [LARGE SCALE GENOMIC DNA]</scope>
    <source>
        <strain evidence="12">SNU_AA5</strain>
        <tissue evidence="12">Soma without cirri and trophi</tissue>
    </source>
</reference>
<keyword evidence="4" id="KW-0489">Methyltransferase</keyword>
<comment type="similarity">
    <text evidence="2">Belongs to the MGMT family.</text>
</comment>
<dbReference type="GO" id="GO:0003908">
    <property type="term" value="F:methylated-DNA-[protein]-cysteine S-methyltransferase activity"/>
    <property type="evidence" value="ECO:0007669"/>
    <property type="project" value="UniProtKB-EC"/>
</dbReference>
<evidence type="ECO:0000256" key="1">
    <source>
        <dbReference type="ARBA" id="ARBA00001286"/>
    </source>
</evidence>
<evidence type="ECO:0000256" key="6">
    <source>
        <dbReference type="ARBA" id="ARBA00022763"/>
    </source>
</evidence>
<dbReference type="PROSITE" id="PS00374">
    <property type="entry name" value="MGMT"/>
    <property type="match status" value="1"/>
</dbReference>
<evidence type="ECO:0000256" key="9">
    <source>
        <dbReference type="ARBA" id="ARBA00031621"/>
    </source>
</evidence>